<dbReference type="AlphaFoldDB" id="A0A9D5DHB9"/>
<evidence type="ECO:0000259" key="2">
    <source>
        <dbReference type="Pfam" id="PF02518"/>
    </source>
</evidence>
<dbReference type="InterPro" id="IPR036890">
    <property type="entry name" value="HATPase_C_sf"/>
</dbReference>
<evidence type="ECO:0000313" key="4">
    <source>
        <dbReference type="Proteomes" id="UP001085076"/>
    </source>
</evidence>
<feature type="domain" description="Histidine kinase/HSP90-like ATPase" evidence="2">
    <location>
        <begin position="467"/>
        <end position="587"/>
    </location>
</feature>
<dbReference type="Proteomes" id="UP001085076">
    <property type="component" value="Miscellaneous, Linkage group lg01"/>
</dbReference>
<dbReference type="InterPro" id="IPR003594">
    <property type="entry name" value="HATPase_dom"/>
</dbReference>
<protein>
    <recommendedName>
        <fullName evidence="2">Histidine kinase/HSP90-like ATPase domain-containing protein</fullName>
    </recommendedName>
</protein>
<dbReference type="PANTHER" id="PTHR48206:SF1">
    <property type="entry name" value="CHLOROPLAST SENSOR KINASE, CHLOROPLASTIC"/>
    <property type="match status" value="1"/>
</dbReference>
<dbReference type="Pfam" id="PF02518">
    <property type="entry name" value="HATPase_c"/>
    <property type="match status" value="1"/>
</dbReference>
<dbReference type="InterPro" id="IPR053334">
    <property type="entry name" value="Chloroplast_Sensor_Kinase"/>
</dbReference>
<dbReference type="PANTHER" id="PTHR48206">
    <property type="entry name" value="CHLOROPLAST SENSOR KINASE, CHLOROPLASTIC"/>
    <property type="match status" value="1"/>
</dbReference>
<keyword evidence="4" id="KW-1185">Reference proteome</keyword>
<reference evidence="3" key="2">
    <citation type="journal article" date="2022" name="Hortic Res">
        <title>The genome of Dioscorea zingiberensis sheds light on the biosynthesis, origin and evolution of the medicinally important diosgenin saponins.</title>
        <authorList>
            <person name="Li Y."/>
            <person name="Tan C."/>
            <person name="Li Z."/>
            <person name="Guo J."/>
            <person name="Li S."/>
            <person name="Chen X."/>
            <person name="Wang C."/>
            <person name="Dai X."/>
            <person name="Yang H."/>
            <person name="Song W."/>
            <person name="Hou L."/>
            <person name="Xu J."/>
            <person name="Tong Z."/>
            <person name="Xu A."/>
            <person name="Yuan X."/>
            <person name="Wang W."/>
            <person name="Yang Q."/>
            <person name="Chen L."/>
            <person name="Sun Z."/>
            <person name="Wang K."/>
            <person name="Pan B."/>
            <person name="Chen J."/>
            <person name="Bao Y."/>
            <person name="Liu F."/>
            <person name="Qi X."/>
            <person name="Gang D.R."/>
            <person name="Wen J."/>
            <person name="Li J."/>
        </authorList>
    </citation>
    <scope>NUCLEOTIDE SEQUENCE</scope>
    <source>
        <strain evidence="3">Dzin_1.0</strain>
    </source>
</reference>
<sequence length="598" mass="66061">MLLSSAIPAHTYRTPNLFSHHYHSHSSPEKPGLRNLRSHSTLHPVSLPPEPPKDALSPPSAAAVAAAIRRASPTSPVEFSERLEKLGKSGMIQPSPDFQRLCIEQLELFRAVVQHDAVLSVFVRPAGSFVMDQLELRRVTFYPGNDISENADCVILVANFAIPAGLRSAEAALSKLQVEYVPEYQTLVLPMVRQPFVVGFLVAELPSMRLETSTNAQQAQGDMPFDLSPSFNEKFRGVQTSKGDLMNSCHCLTTEETTRAIMISRSLAMAYVMDQKAMLLQQSSWQNNFQMGHLVEQIRGCLSSIRALSKMLSIQVKRSEVAHDIVEDILMQGDNMNDALQQLQDVVFLTKANVLWHNEETSRRMHDSVDIASESTRSLLSNKESREIQDYRSRKIDPSIPFVSGKDIELPMPPLLLAPLQLHNVGPCEVSYVLRDLVGAARPLANLQQRSLELNELSHELQVAVEESGLRQALSNLIEGALLRTNVGGKVEVFAARAPAGGALVIIDDDGPDMHYMTQMHSLTPFGADLFSDGTVQDNMTWNFIAGLTVAREILESYGCVIRVISPCRPDAALHAGGTRIEVWLPTLQSEFDSAQEA</sequence>
<evidence type="ECO:0000256" key="1">
    <source>
        <dbReference type="SAM" id="MobiDB-lite"/>
    </source>
</evidence>
<dbReference type="SUPFAM" id="SSF55874">
    <property type="entry name" value="ATPase domain of HSP90 chaperone/DNA topoisomerase II/histidine kinase"/>
    <property type="match status" value="1"/>
</dbReference>
<feature type="region of interest" description="Disordered" evidence="1">
    <location>
        <begin position="20"/>
        <end position="60"/>
    </location>
</feature>
<comment type="caution">
    <text evidence="3">The sequence shown here is derived from an EMBL/GenBank/DDBJ whole genome shotgun (WGS) entry which is preliminary data.</text>
</comment>
<organism evidence="3 4">
    <name type="scientific">Dioscorea zingiberensis</name>
    <dbReference type="NCBI Taxonomy" id="325984"/>
    <lineage>
        <taxon>Eukaryota</taxon>
        <taxon>Viridiplantae</taxon>
        <taxon>Streptophyta</taxon>
        <taxon>Embryophyta</taxon>
        <taxon>Tracheophyta</taxon>
        <taxon>Spermatophyta</taxon>
        <taxon>Magnoliopsida</taxon>
        <taxon>Liliopsida</taxon>
        <taxon>Dioscoreales</taxon>
        <taxon>Dioscoreaceae</taxon>
        <taxon>Dioscorea</taxon>
    </lineage>
</organism>
<dbReference type="EMBL" id="JAGGNH010000001">
    <property type="protein sequence ID" value="KAJ0989467.1"/>
    <property type="molecule type" value="Genomic_DNA"/>
</dbReference>
<dbReference type="Gene3D" id="3.30.565.10">
    <property type="entry name" value="Histidine kinase-like ATPase, C-terminal domain"/>
    <property type="match status" value="1"/>
</dbReference>
<gene>
    <name evidence="3" type="ORF">J5N97_007823</name>
</gene>
<proteinExistence type="predicted"/>
<evidence type="ECO:0000313" key="3">
    <source>
        <dbReference type="EMBL" id="KAJ0989467.1"/>
    </source>
</evidence>
<accession>A0A9D5DHB9</accession>
<name>A0A9D5DHB9_9LILI</name>
<dbReference type="OrthoDB" id="43364at2759"/>
<reference evidence="3" key="1">
    <citation type="submission" date="2021-03" db="EMBL/GenBank/DDBJ databases">
        <authorList>
            <person name="Li Z."/>
            <person name="Yang C."/>
        </authorList>
    </citation>
    <scope>NUCLEOTIDE SEQUENCE</scope>
    <source>
        <strain evidence="3">Dzin_1.0</strain>
        <tissue evidence="3">Leaf</tissue>
    </source>
</reference>